<keyword evidence="3" id="KW-0677">Repeat</keyword>
<evidence type="ECO:0000256" key="7">
    <source>
        <dbReference type="HAMAP-Rule" id="MF_00277"/>
    </source>
</evidence>
<dbReference type="EC" id="2.7.7.59" evidence="7"/>
<evidence type="ECO:0000256" key="4">
    <source>
        <dbReference type="ARBA" id="ARBA00022801"/>
    </source>
</evidence>
<dbReference type="InterPro" id="IPR013546">
    <property type="entry name" value="PII_UdlTrfase/GS_AdlTrfase"/>
</dbReference>
<comment type="cofactor">
    <cofactor evidence="7">
        <name>Mg(2+)</name>
        <dbReference type="ChEBI" id="CHEBI:18420"/>
    </cofactor>
</comment>
<comment type="catalytic activity">
    <reaction evidence="7">
        <text>[protein-PII]-L-tyrosine + UTP = [protein-PII]-uridylyl-L-tyrosine + diphosphate</text>
        <dbReference type="Rhea" id="RHEA:13673"/>
        <dbReference type="Rhea" id="RHEA-COMP:12147"/>
        <dbReference type="Rhea" id="RHEA-COMP:12148"/>
        <dbReference type="ChEBI" id="CHEBI:33019"/>
        <dbReference type="ChEBI" id="CHEBI:46398"/>
        <dbReference type="ChEBI" id="CHEBI:46858"/>
        <dbReference type="ChEBI" id="CHEBI:90602"/>
        <dbReference type="EC" id="2.7.7.59"/>
    </reaction>
</comment>
<dbReference type="AlphaFoldDB" id="F2LTS6"/>
<dbReference type="Pfam" id="PF08335">
    <property type="entry name" value="GlnD_UR_UTase"/>
    <property type="match status" value="1"/>
</dbReference>
<dbReference type="PANTHER" id="PTHR47320">
    <property type="entry name" value="BIFUNCTIONAL URIDYLYLTRANSFERASE/URIDYLYL-REMOVING ENZYME"/>
    <property type="match status" value="1"/>
</dbReference>
<evidence type="ECO:0000313" key="11">
    <source>
        <dbReference type="Proteomes" id="UP000008139"/>
    </source>
</evidence>
<comment type="catalytic activity">
    <reaction evidence="7">
        <text>[protein-PII]-uridylyl-L-tyrosine + H2O = [protein-PII]-L-tyrosine + UMP + H(+)</text>
        <dbReference type="Rhea" id="RHEA:48600"/>
        <dbReference type="Rhea" id="RHEA-COMP:12147"/>
        <dbReference type="Rhea" id="RHEA-COMP:12148"/>
        <dbReference type="ChEBI" id="CHEBI:15377"/>
        <dbReference type="ChEBI" id="CHEBI:15378"/>
        <dbReference type="ChEBI" id="CHEBI:46858"/>
        <dbReference type="ChEBI" id="CHEBI:57865"/>
        <dbReference type="ChEBI" id="CHEBI:90602"/>
    </reaction>
</comment>
<dbReference type="PANTHER" id="PTHR47320:SF1">
    <property type="entry name" value="BIFUNCTIONAL URIDYLYLTRANSFERASE_URIDYLYL-REMOVING ENZYME"/>
    <property type="match status" value="1"/>
</dbReference>
<dbReference type="EMBL" id="CP002606">
    <property type="protein sequence ID" value="AEA34452.1"/>
    <property type="molecule type" value="Genomic_DNA"/>
</dbReference>
<dbReference type="NCBIfam" id="TIGR01693">
    <property type="entry name" value="UTase_glnD"/>
    <property type="match status" value="1"/>
</dbReference>
<dbReference type="HOGENOM" id="CLU_012833_1_0_7"/>
<dbReference type="SUPFAM" id="SSF81891">
    <property type="entry name" value="Poly A polymerase C-terminal region-like"/>
    <property type="match status" value="1"/>
</dbReference>
<dbReference type="KEGG" id="hmr:Hipma_1496"/>
<evidence type="ECO:0000256" key="5">
    <source>
        <dbReference type="ARBA" id="ARBA00022842"/>
    </source>
</evidence>
<protein>
    <recommendedName>
        <fullName evidence="7">Bifunctional uridylyltransferase/uridylyl-removing enzyme</fullName>
        <shortName evidence="7">UTase/UR</shortName>
    </recommendedName>
    <alternativeName>
        <fullName evidence="7">Bifunctional [protein-PII] modification enzyme</fullName>
    </alternativeName>
    <alternativeName>
        <fullName evidence="7">Bifunctional nitrogen sensor protein</fullName>
    </alternativeName>
    <domain>
        <recommendedName>
            <fullName evidence="7">[Protein-PII] uridylyltransferase</fullName>
            <shortName evidence="7">PII uridylyltransferase</shortName>
            <shortName evidence="7">UTase</shortName>
            <ecNumber evidence="7">2.7.7.59</ecNumber>
        </recommendedName>
    </domain>
    <domain>
        <recommendedName>
            <fullName evidence="7">[Protein-PII]-UMP uridylyl-removing enzyme</fullName>
            <shortName evidence="7">UR</shortName>
            <ecNumber evidence="7">3.1.4.-</ecNumber>
        </recommendedName>
    </domain>
</protein>
<comment type="caution">
    <text evidence="7">Lacks conserved residue(s) required for the propagation of feature annotation.</text>
</comment>
<dbReference type="Pfam" id="PF01966">
    <property type="entry name" value="HD"/>
    <property type="match status" value="1"/>
</dbReference>
<keyword evidence="5 7" id="KW-0460">Magnesium</keyword>
<evidence type="ECO:0000256" key="2">
    <source>
        <dbReference type="ARBA" id="ARBA00022695"/>
    </source>
</evidence>
<dbReference type="InterPro" id="IPR045865">
    <property type="entry name" value="ACT-like_dom_sf"/>
</dbReference>
<evidence type="ECO:0000313" key="10">
    <source>
        <dbReference type="EMBL" id="AEA34452.1"/>
    </source>
</evidence>
<dbReference type="SUPFAM" id="SSF55021">
    <property type="entry name" value="ACT-like"/>
    <property type="match status" value="2"/>
</dbReference>
<dbReference type="SMART" id="SM00471">
    <property type="entry name" value="HDc"/>
    <property type="match status" value="1"/>
</dbReference>
<feature type="domain" description="HD" evidence="9">
    <location>
        <begin position="428"/>
        <end position="550"/>
    </location>
</feature>
<evidence type="ECO:0000256" key="3">
    <source>
        <dbReference type="ARBA" id="ARBA00022737"/>
    </source>
</evidence>
<dbReference type="GO" id="GO:0008773">
    <property type="term" value="F:[protein-PII] uridylyltransferase activity"/>
    <property type="evidence" value="ECO:0007669"/>
    <property type="project" value="UniProtKB-UniRule"/>
</dbReference>
<evidence type="ECO:0000259" key="8">
    <source>
        <dbReference type="PROSITE" id="PS51671"/>
    </source>
</evidence>
<keyword evidence="2 7" id="KW-0548">Nucleotidyltransferase</keyword>
<keyword evidence="4 7" id="KW-0378">Hydrolase</keyword>
<dbReference type="InterPro" id="IPR003607">
    <property type="entry name" value="HD/PDEase_dom"/>
</dbReference>
<dbReference type="GO" id="GO:0006808">
    <property type="term" value="P:regulation of nitrogen utilization"/>
    <property type="evidence" value="ECO:0007669"/>
    <property type="project" value="UniProtKB-UniRule"/>
</dbReference>
<sequence length="844" mass="98121">MDGLEDFKERALKEKKALFDELKELNSIRRKVRYVVKTHTRWVDNTLIELFLRIRLPKEKVSVVAVGGYGRRQLNPHSDIDLMLIPDKIGLDDVVRGIYDFLYGLGYECSVAVRGIDECIEYAQKDDTIKTSFVDSRFIWGNVNLYHNFEKTLKEKILPYNVEDFIQAKIEYLKQLHSKYGNTVFVLEPNVKEGVGSLRDYHVLLWISKALFGVKNAIEMQRIGLLSSEDYSKLRDALYFLWQMRNALHFNANKKNDVLFLDLRRKIALNMGFNDSTRFSAEDRLMRRYYYNAKNLSRVVDHTLEGFLKKSSPTFVFLDDRIKINEKLDAERFDDVSCVLEAFYYSALYGLTLTAKSLAKAKETFSNLSKHKSDYLLAFLFRQLFSLNKDISQAVRQMHEVAFLDRYIPEFGNVCCLSENSLYHKYTVDEHSIQSLANLEELFSYDVPRTFVMRLSYIWKNLSPHDRFVLRLAALLHDIGKIEKSKHEIVGAKLVSTIADRLHLGPYLKEKLVFLVRHHLLISRIISTLDVDDPKTIEDFLKIVDKKDKLNLLVLLTYADMKAVNDNVWTGWKESLIETLYLKATYTFENRDYDEFLKINAKASREKIKAMLGKCYHELIDTFPDNIFNDIDDSTMVKYIKDIKDTSKSVFAYKDDKTSTVKIVVYYKNIFGIFNKISGVLACQDINIITAKSYNLNNSMIVDVFNVNLKDGSVDADSIQKMLHEVLNNEFDLDRCMDSKRNKFLSRLERAKLEMSLQQVDVKVDNSVSDLYTVIRIYAPDRVGLVYYITKVFAEFKLQVGMFILDTKGNMAVDTFYVVSEGFKKIYSPKLLELIKSKLYEVLA</sequence>
<dbReference type="PROSITE" id="PS51671">
    <property type="entry name" value="ACT"/>
    <property type="match status" value="2"/>
</dbReference>
<organism evidence="10 11">
    <name type="scientific">Hippea maritima (strain ATCC 700847 / DSM 10411 / MH2)</name>
    <dbReference type="NCBI Taxonomy" id="760142"/>
    <lineage>
        <taxon>Bacteria</taxon>
        <taxon>Pseudomonadati</taxon>
        <taxon>Campylobacterota</taxon>
        <taxon>Desulfurellia</taxon>
        <taxon>Desulfurellales</taxon>
        <taxon>Hippeaceae</taxon>
        <taxon>Hippea</taxon>
    </lineage>
</organism>
<accession>F2LTS6</accession>
<comment type="function">
    <text evidence="7">Modifies, by uridylylation and deuridylylation, the PII regulatory proteins (GlnB and homologs), in response to the nitrogen status of the cell that GlnD senses through the glutamine level. Under low glutamine levels, catalyzes the conversion of the PII proteins and UTP to PII-UMP and PPi, while under higher glutamine levels, GlnD hydrolyzes PII-UMP to PII and UMP (deuridylylation). Thus, controls uridylylation state and activity of the PII proteins, and plays an important role in the regulation of nitrogen assimilation and metabolism.</text>
</comment>
<dbReference type="InterPro" id="IPR043519">
    <property type="entry name" value="NT_sf"/>
</dbReference>
<dbReference type="EC" id="3.1.4.-" evidence="7"/>
<evidence type="ECO:0000256" key="1">
    <source>
        <dbReference type="ARBA" id="ARBA00022679"/>
    </source>
</evidence>
<feature type="domain" description="ACT" evidence="8">
    <location>
        <begin position="662"/>
        <end position="747"/>
    </location>
</feature>
<dbReference type="PROSITE" id="PS51831">
    <property type="entry name" value="HD"/>
    <property type="match status" value="1"/>
</dbReference>
<keyword evidence="1 7" id="KW-0808">Transferase</keyword>
<comment type="similarity">
    <text evidence="7">Belongs to the GlnD family.</text>
</comment>
<name>F2LTS6_HIPMA</name>
<dbReference type="Gene3D" id="1.10.3090.10">
    <property type="entry name" value="cca-adding enzyme, domain 2"/>
    <property type="match status" value="1"/>
</dbReference>
<dbReference type="InParanoid" id="F2LTS6"/>
<feature type="region of interest" description="Uridylyltransferase" evidence="7">
    <location>
        <begin position="1"/>
        <end position="312"/>
    </location>
</feature>
<feature type="domain" description="ACT" evidence="8">
    <location>
        <begin position="774"/>
        <end position="844"/>
    </location>
</feature>
<dbReference type="InterPro" id="IPR006674">
    <property type="entry name" value="HD_domain"/>
</dbReference>
<dbReference type="PIRSF" id="PIRSF006288">
    <property type="entry name" value="PII_uridyltransf"/>
    <property type="match status" value="1"/>
</dbReference>
<keyword evidence="6 7" id="KW-0511">Multifunctional enzyme</keyword>
<dbReference type="STRING" id="760142.Hipma_1496"/>
<dbReference type="FunCoup" id="F2LTS6">
    <property type="interactions" value="179"/>
</dbReference>
<comment type="activity regulation">
    <text evidence="7">Uridylyltransferase (UTase) activity is inhibited by glutamine, while glutamine activates uridylyl-removing (UR) activity.</text>
</comment>
<dbReference type="Pfam" id="PF24931">
    <property type="entry name" value="ACT_ACR9_3rd"/>
    <property type="match status" value="1"/>
</dbReference>
<gene>
    <name evidence="7" type="primary">glnD</name>
    <name evidence="10" type="ordered locus">Hipma_1496</name>
</gene>
<dbReference type="InterPro" id="IPR002912">
    <property type="entry name" value="ACT_dom"/>
</dbReference>
<reference evidence="11" key="2">
    <citation type="submission" date="2011-03" db="EMBL/GenBank/DDBJ databases">
        <title>The complete genome of Hippea maritima DSM 10411.</title>
        <authorList>
            <consortium name="US DOE Joint Genome Institute (JGI-PGF)"/>
            <person name="Lucas S."/>
            <person name="Copeland A."/>
            <person name="Lapidus A."/>
            <person name="Bruce D."/>
            <person name="Goodwin L."/>
            <person name="Pitluck S."/>
            <person name="Peters L."/>
            <person name="Kyrpides N."/>
            <person name="Mavromatis K."/>
            <person name="Pagani I."/>
            <person name="Ivanova N."/>
            <person name="Mikhailova N."/>
            <person name="Lu M."/>
            <person name="Detter J.C."/>
            <person name="Tapia R."/>
            <person name="Han C."/>
            <person name="Land M."/>
            <person name="Hauser L."/>
            <person name="Markowitz V."/>
            <person name="Cheng J.-F."/>
            <person name="Hugenholtz P."/>
            <person name="Woyke T."/>
            <person name="Wu D."/>
            <person name="Spring S."/>
            <person name="Schroeder M."/>
            <person name="Brambilla E."/>
            <person name="Klenk H.-P."/>
            <person name="Eisen J.A."/>
        </authorList>
    </citation>
    <scope>NUCLEOTIDE SEQUENCE [LARGE SCALE GENOMIC DNA]</scope>
    <source>
        <strain evidence="11">ATCC 700847 / DSM 10411 / MH2</strain>
    </source>
</reference>
<comment type="domain">
    <text evidence="7">Has four distinct domains: an N-terminal nucleotidyltransferase (NT) domain responsible for UTase activity, a central HD domain that encodes UR activity, and two C-terminal ACT domains that seem to have a role in glutamine sensing.</text>
</comment>
<reference evidence="10 11" key="1">
    <citation type="journal article" date="2011" name="Stand. Genomic Sci.">
        <title>Complete genome sequence of the thermophilic sulfur-reducer Hippea maritima type strain (MH(2)).</title>
        <authorList>
            <person name="Huntemann M."/>
            <person name="Lu M."/>
            <person name="Nolan M."/>
            <person name="Lapidus A."/>
            <person name="Lucas S."/>
            <person name="Hammon N."/>
            <person name="Deshpande S."/>
            <person name="Cheng J.F."/>
            <person name="Tapia R."/>
            <person name="Han C."/>
            <person name="Goodwin L."/>
            <person name="Pitluck S."/>
            <person name="Liolios K."/>
            <person name="Pagani I."/>
            <person name="Ivanova N."/>
            <person name="Ovchinikova G."/>
            <person name="Pati A."/>
            <person name="Chen A."/>
            <person name="Palaniappan K."/>
            <person name="Land M."/>
            <person name="Hauser L."/>
            <person name="Jeffries C.D."/>
            <person name="Detter J.C."/>
            <person name="Brambilla E.M."/>
            <person name="Rohde M."/>
            <person name="Spring S."/>
            <person name="Goker M."/>
            <person name="Woyke T."/>
            <person name="Bristow J."/>
            <person name="Eisen J.A."/>
            <person name="Markowitz V."/>
            <person name="Hugenholtz P."/>
            <person name="Kyrpides N.C."/>
            <person name="Klenk H.P."/>
            <person name="Mavromatis K."/>
        </authorList>
    </citation>
    <scope>NUCLEOTIDE SEQUENCE [LARGE SCALE GENOMIC DNA]</scope>
    <source>
        <strain evidence="11">ATCC 700847 / DSM 10411 / MH2</strain>
    </source>
</reference>
<dbReference type="CDD" id="cd05401">
    <property type="entry name" value="NT_GlnE_GlnD_like"/>
    <property type="match status" value="1"/>
</dbReference>
<dbReference type="GO" id="GO:0008081">
    <property type="term" value="F:phosphoric diester hydrolase activity"/>
    <property type="evidence" value="ECO:0007669"/>
    <property type="project" value="UniProtKB-UniRule"/>
</dbReference>
<dbReference type="SUPFAM" id="SSF81593">
    <property type="entry name" value="Nucleotidyltransferase substrate binding subunit/domain"/>
    <property type="match status" value="1"/>
</dbReference>
<proteinExistence type="inferred from homology"/>
<dbReference type="OrthoDB" id="9758038at2"/>
<dbReference type="RefSeq" id="WP_013682481.1">
    <property type="nucleotide sequence ID" value="NC_015318.1"/>
</dbReference>
<dbReference type="HAMAP" id="MF_00277">
    <property type="entry name" value="PII_uridylyl_transf"/>
    <property type="match status" value="1"/>
</dbReference>
<dbReference type="eggNOG" id="COG2844">
    <property type="taxonomic scope" value="Bacteria"/>
</dbReference>
<keyword evidence="11" id="KW-1185">Reference proteome</keyword>
<dbReference type="Proteomes" id="UP000008139">
    <property type="component" value="Chromosome"/>
</dbReference>
<evidence type="ECO:0000256" key="6">
    <source>
        <dbReference type="ARBA" id="ARBA00023268"/>
    </source>
</evidence>
<evidence type="ECO:0000259" key="9">
    <source>
        <dbReference type="PROSITE" id="PS51831"/>
    </source>
</evidence>
<dbReference type="InterPro" id="IPR010043">
    <property type="entry name" value="UTase/UR"/>
</dbReference>
<dbReference type="SUPFAM" id="SSF81301">
    <property type="entry name" value="Nucleotidyltransferase"/>
    <property type="match status" value="1"/>
</dbReference>